<keyword evidence="1" id="KW-0472">Membrane</keyword>
<dbReference type="AlphaFoldDB" id="A0A1I1P9W2"/>
<keyword evidence="1" id="KW-0812">Transmembrane</keyword>
<reference evidence="3" key="1">
    <citation type="submission" date="2016-10" db="EMBL/GenBank/DDBJ databases">
        <authorList>
            <person name="Varghese N."/>
            <person name="Submissions S."/>
        </authorList>
    </citation>
    <scope>NUCLEOTIDE SEQUENCE [LARGE SCALE GENOMIC DNA]</scope>
    <source>
        <strain evidence="3">DSM 25730</strain>
    </source>
</reference>
<dbReference type="GO" id="GO:0016020">
    <property type="term" value="C:membrane"/>
    <property type="evidence" value="ECO:0007669"/>
    <property type="project" value="InterPro"/>
</dbReference>
<feature type="transmembrane region" description="Helical" evidence="1">
    <location>
        <begin position="102"/>
        <end position="119"/>
    </location>
</feature>
<dbReference type="InterPro" id="IPR004891">
    <property type="entry name" value="Mercury-R_MerC"/>
</dbReference>
<dbReference type="Proteomes" id="UP000199439">
    <property type="component" value="Unassembled WGS sequence"/>
</dbReference>
<accession>A0A1I1P9W2</accession>
<keyword evidence="3" id="KW-1185">Reference proteome</keyword>
<name>A0A1I1P9W2_9FLAO</name>
<protein>
    <submittedName>
        <fullName evidence="2">MerC mercury resistance protein</fullName>
    </submittedName>
</protein>
<organism evidence="2 3">
    <name type="scientific">Algibacter pectinivorans</name>
    <dbReference type="NCBI Taxonomy" id="870482"/>
    <lineage>
        <taxon>Bacteria</taxon>
        <taxon>Pseudomonadati</taxon>
        <taxon>Bacteroidota</taxon>
        <taxon>Flavobacteriia</taxon>
        <taxon>Flavobacteriales</taxon>
        <taxon>Flavobacteriaceae</taxon>
        <taxon>Algibacter</taxon>
    </lineage>
</organism>
<dbReference type="OrthoDB" id="1274419at2"/>
<feature type="transmembrane region" description="Helical" evidence="1">
    <location>
        <begin position="12"/>
        <end position="32"/>
    </location>
</feature>
<dbReference type="RefSeq" id="WP_092850108.1">
    <property type="nucleotide sequence ID" value="NZ_FOMI01000003.1"/>
</dbReference>
<sequence>MKLVLVKPDVFGAVASFLCVVHCVATPFLFVAQVCSLDGCETSPIWWSSLDYIFLIISYFAVARSTKNSSKLYIKSLLWINWFSLLLLIVNEKFQFVSIPETITYLTALSLAVLHLYNLKFCQCKNNTCCS</sequence>
<keyword evidence="1" id="KW-1133">Transmembrane helix</keyword>
<dbReference type="STRING" id="870482.SAMN04487987_103102"/>
<dbReference type="GO" id="GO:0015097">
    <property type="term" value="F:mercury ion transmembrane transporter activity"/>
    <property type="evidence" value="ECO:0007669"/>
    <property type="project" value="InterPro"/>
</dbReference>
<dbReference type="EMBL" id="FOMI01000003">
    <property type="protein sequence ID" value="SFD03793.1"/>
    <property type="molecule type" value="Genomic_DNA"/>
</dbReference>
<proteinExistence type="predicted"/>
<feature type="transmembrane region" description="Helical" evidence="1">
    <location>
        <begin position="44"/>
        <end position="63"/>
    </location>
</feature>
<evidence type="ECO:0000256" key="1">
    <source>
        <dbReference type="SAM" id="Phobius"/>
    </source>
</evidence>
<evidence type="ECO:0000313" key="2">
    <source>
        <dbReference type="EMBL" id="SFD03793.1"/>
    </source>
</evidence>
<dbReference type="Pfam" id="PF03203">
    <property type="entry name" value="MerC"/>
    <property type="match status" value="1"/>
</dbReference>
<gene>
    <name evidence="2" type="ORF">SAMN04487987_103102</name>
</gene>
<evidence type="ECO:0000313" key="3">
    <source>
        <dbReference type="Proteomes" id="UP000199439"/>
    </source>
</evidence>
<feature type="transmembrane region" description="Helical" evidence="1">
    <location>
        <begin position="72"/>
        <end position="90"/>
    </location>
</feature>